<sequence length="128" mass="14448">MPRILGINIPENKKILYALTYIYGVGLPLSRVVLKSAGVDEEKAAKDLSGDDLNKIQKIIERNYKVEGDLRRDIAQNVKRLKEIGAWRGLRHSRKLPIHGRTRTNSRTTRGNVRKTMGSGRKPSGEKT</sequence>
<evidence type="ECO:0000256" key="8">
    <source>
        <dbReference type="RuleBase" id="RU003830"/>
    </source>
</evidence>
<comment type="similarity">
    <text evidence="1 7 8">Belongs to the universal ribosomal protein uS13 family.</text>
</comment>
<dbReference type="Gene3D" id="1.10.8.50">
    <property type="match status" value="1"/>
</dbReference>
<dbReference type="AlphaFoldDB" id="A0A0G1N9B8"/>
<dbReference type="PATRIC" id="fig|1619025.3.peg.1019"/>
<dbReference type="HAMAP" id="MF_01315">
    <property type="entry name" value="Ribosomal_uS13"/>
    <property type="match status" value="1"/>
</dbReference>
<dbReference type="InterPro" id="IPR001892">
    <property type="entry name" value="Ribosomal_uS13"/>
</dbReference>
<dbReference type="GO" id="GO:0003735">
    <property type="term" value="F:structural constituent of ribosome"/>
    <property type="evidence" value="ECO:0007669"/>
    <property type="project" value="InterPro"/>
</dbReference>
<protein>
    <recommendedName>
        <fullName evidence="6 7">Small ribosomal subunit protein uS13</fullName>
    </recommendedName>
</protein>
<dbReference type="PROSITE" id="PS50159">
    <property type="entry name" value="RIBOSOMAL_S13_2"/>
    <property type="match status" value="1"/>
</dbReference>
<dbReference type="GO" id="GO:0019843">
    <property type="term" value="F:rRNA binding"/>
    <property type="evidence" value="ECO:0007669"/>
    <property type="project" value="UniProtKB-UniRule"/>
</dbReference>
<gene>
    <name evidence="7" type="primary">rpsM</name>
    <name evidence="10" type="ORF">UW79_C0034G0005</name>
</gene>
<dbReference type="GO" id="GO:0000049">
    <property type="term" value="F:tRNA binding"/>
    <property type="evidence" value="ECO:0007669"/>
    <property type="project" value="UniProtKB-UniRule"/>
</dbReference>
<dbReference type="GO" id="GO:0015935">
    <property type="term" value="C:small ribosomal subunit"/>
    <property type="evidence" value="ECO:0007669"/>
    <property type="project" value="TreeGrafter"/>
</dbReference>
<dbReference type="Gene3D" id="4.10.910.10">
    <property type="entry name" value="30s ribosomal protein s13, domain 2"/>
    <property type="match status" value="1"/>
</dbReference>
<organism evidence="10 11">
    <name type="scientific">Candidatus Yanofskybacteria bacterium GW2011_GWA2_44_9</name>
    <dbReference type="NCBI Taxonomy" id="1619025"/>
    <lineage>
        <taxon>Bacteria</taxon>
        <taxon>Candidatus Yanofskyibacteriota</taxon>
    </lineage>
</organism>
<reference evidence="10 11" key="1">
    <citation type="journal article" date="2015" name="Nature">
        <title>rRNA introns, odd ribosomes, and small enigmatic genomes across a large radiation of phyla.</title>
        <authorList>
            <person name="Brown C.T."/>
            <person name="Hug L.A."/>
            <person name="Thomas B.C."/>
            <person name="Sharon I."/>
            <person name="Castelle C.J."/>
            <person name="Singh A."/>
            <person name="Wilkins M.J."/>
            <person name="Williams K.H."/>
            <person name="Banfield J.F."/>
        </authorList>
    </citation>
    <scope>NUCLEOTIDE SEQUENCE [LARGE SCALE GENOMIC DNA]</scope>
</reference>
<dbReference type="SUPFAM" id="SSF46946">
    <property type="entry name" value="S13-like H2TH domain"/>
    <property type="match status" value="1"/>
</dbReference>
<dbReference type="Proteomes" id="UP000034032">
    <property type="component" value="Unassembled WGS sequence"/>
</dbReference>
<evidence type="ECO:0000313" key="10">
    <source>
        <dbReference type="EMBL" id="KKT80809.1"/>
    </source>
</evidence>
<evidence type="ECO:0000256" key="2">
    <source>
        <dbReference type="ARBA" id="ARBA00022730"/>
    </source>
</evidence>
<feature type="compositionally biased region" description="Basic residues" evidence="9">
    <location>
        <begin position="94"/>
        <end position="104"/>
    </location>
</feature>
<dbReference type="GO" id="GO:0005829">
    <property type="term" value="C:cytosol"/>
    <property type="evidence" value="ECO:0007669"/>
    <property type="project" value="TreeGrafter"/>
</dbReference>
<comment type="subunit">
    <text evidence="7">Part of the 30S ribosomal subunit. Forms a loose heterodimer with protein S19. Forms two bridges to the 50S subunit in the 70S ribosome.</text>
</comment>
<keyword evidence="5 7" id="KW-0687">Ribonucleoprotein</keyword>
<keyword evidence="4 7" id="KW-0689">Ribosomal protein</keyword>
<accession>A0A0G1N9B8</accession>
<evidence type="ECO:0000256" key="7">
    <source>
        <dbReference type="HAMAP-Rule" id="MF_01315"/>
    </source>
</evidence>
<name>A0A0G1N9B8_9BACT</name>
<dbReference type="PANTHER" id="PTHR10871">
    <property type="entry name" value="30S RIBOSOMAL PROTEIN S13/40S RIBOSOMAL PROTEIN S18"/>
    <property type="match status" value="1"/>
</dbReference>
<evidence type="ECO:0000256" key="5">
    <source>
        <dbReference type="ARBA" id="ARBA00023274"/>
    </source>
</evidence>
<dbReference type="FunFam" id="1.10.8.50:FF:000001">
    <property type="entry name" value="30S ribosomal protein S13"/>
    <property type="match status" value="1"/>
</dbReference>
<dbReference type="InterPro" id="IPR027437">
    <property type="entry name" value="Rbsml_uS13_C"/>
</dbReference>
<comment type="function">
    <text evidence="7">Located at the top of the head of the 30S subunit, it contacts several helices of the 16S rRNA. In the 70S ribosome it contacts the 23S rRNA (bridge B1a) and protein L5 of the 50S subunit (bridge B1b), connecting the 2 subunits; these bridges are implicated in subunit movement. Contacts the tRNAs in the A and P-sites.</text>
</comment>
<dbReference type="PIRSF" id="PIRSF002134">
    <property type="entry name" value="Ribosomal_S13"/>
    <property type="match status" value="1"/>
</dbReference>
<evidence type="ECO:0000313" key="11">
    <source>
        <dbReference type="Proteomes" id="UP000034032"/>
    </source>
</evidence>
<evidence type="ECO:0000256" key="4">
    <source>
        <dbReference type="ARBA" id="ARBA00022980"/>
    </source>
</evidence>
<dbReference type="GO" id="GO:0006412">
    <property type="term" value="P:translation"/>
    <property type="evidence" value="ECO:0007669"/>
    <property type="project" value="UniProtKB-UniRule"/>
</dbReference>
<dbReference type="EMBL" id="LCJR01000034">
    <property type="protein sequence ID" value="KKT80809.1"/>
    <property type="molecule type" value="Genomic_DNA"/>
</dbReference>
<dbReference type="Pfam" id="PF00416">
    <property type="entry name" value="Ribosomal_S13"/>
    <property type="match status" value="1"/>
</dbReference>
<evidence type="ECO:0000256" key="1">
    <source>
        <dbReference type="ARBA" id="ARBA00008080"/>
    </source>
</evidence>
<dbReference type="InterPro" id="IPR019980">
    <property type="entry name" value="Ribosomal_uS13_bac-type"/>
</dbReference>
<dbReference type="PANTHER" id="PTHR10871:SF1">
    <property type="entry name" value="SMALL RIBOSOMAL SUBUNIT PROTEIN US13M"/>
    <property type="match status" value="1"/>
</dbReference>
<proteinExistence type="inferred from homology"/>
<keyword evidence="2 7" id="KW-0699">rRNA-binding</keyword>
<evidence type="ECO:0000256" key="9">
    <source>
        <dbReference type="SAM" id="MobiDB-lite"/>
    </source>
</evidence>
<dbReference type="InterPro" id="IPR010979">
    <property type="entry name" value="Ribosomal_uS13-like_H2TH"/>
</dbReference>
<dbReference type="NCBIfam" id="TIGR03631">
    <property type="entry name" value="uS13_bact"/>
    <property type="match status" value="1"/>
</dbReference>
<evidence type="ECO:0000256" key="3">
    <source>
        <dbReference type="ARBA" id="ARBA00022884"/>
    </source>
</evidence>
<evidence type="ECO:0000256" key="6">
    <source>
        <dbReference type="ARBA" id="ARBA00035166"/>
    </source>
</evidence>
<keyword evidence="7" id="KW-0820">tRNA-binding</keyword>
<comment type="caution">
    <text evidence="10">The sequence shown here is derived from an EMBL/GenBank/DDBJ whole genome shotgun (WGS) entry which is preliminary data.</text>
</comment>
<keyword evidence="3 7" id="KW-0694">RNA-binding</keyword>
<feature type="region of interest" description="Disordered" evidence="9">
    <location>
        <begin position="94"/>
        <end position="128"/>
    </location>
</feature>